<reference evidence="4 5" key="1">
    <citation type="submission" date="2019-11" db="EMBL/GenBank/DDBJ databases">
        <title>Draft genome sequence of Paludibacterium sp. dN18-1.</title>
        <authorList>
            <person name="Im W.-T."/>
        </authorList>
    </citation>
    <scope>NUCLEOTIDE SEQUENCE [LARGE SCALE GENOMIC DNA]</scope>
    <source>
        <strain evidence="5">dN 18-1</strain>
    </source>
</reference>
<protein>
    <recommendedName>
        <fullName evidence="3">Pyrimidine/purine nucleoside phosphorylase</fullName>
        <ecNumber evidence="3">2.4.2.1</ecNumber>
        <ecNumber evidence="3">2.4.2.2</ecNumber>
    </recommendedName>
    <alternativeName>
        <fullName evidence="3">Adenosine phosphorylase</fullName>
    </alternativeName>
    <alternativeName>
        <fullName evidence="3">Cytidine phosphorylase</fullName>
    </alternativeName>
    <alternativeName>
        <fullName evidence="3">Guanosine phosphorylase</fullName>
    </alternativeName>
    <alternativeName>
        <fullName evidence="3">Inosine phosphorylase</fullName>
    </alternativeName>
    <alternativeName>
        <fullName evidence="3">Thymidine phosphorylase</fullName>
    </alternativeName>
    <alternativeName>
        <fullName evidence="3">Uridine phosphorylase</fullName>
    </alternativeName>
    <alternativeName>
        <fullName evidence="3">Xanthosine phosphorylase</fullName>
    </alternativeName>
</protein>
<dbReference type="InterPro" id="IPR014710">
    <property type="entry name" value="RmlC-like_jellyroll"/>
</dbReference>
<dbReference type="GO" id="GO:0016154">
    <property type="term" value="F:pyrimidine-nucleoside phosphorylase activity"/>
    <property type="evidence" value="ECO:0007669"/>
    <property type="project" value="UniProtKB-UniRule"/>
</dbReference>
<dbReference type="EMBL" id="WLYX01000001">
    <property type="protein sequence ID" value="MTD34150.1"/>
    <property type="molecule type" value="Genomic_DNA"/>
</dbReference>
<accession>A0A844GFQ7</accession>
<comment type="catalytic activity">
    <reaction evidence="3">
        <text>adenosine + phosphate = alpha-D-ribose 1-phosphate + adenine</text>
        <dbReference type="Rhea" id="RHEA:27642"/>
        <dbReference type="ChEBI" id="CHEBI:16335"/>
        <dbReference type="ChEBI" id="CHEBI:16708"/>
        <dbReference type="ChEBI" id="CHEBI:43474"/>
        <dbReference type="ChEBI" id="CHEBI:57720"/>
        <dbReference type="EC" id="2.4.2.1"/>
    </reaction>
</comment>
<evidence type="ECO:0000313" key="5">
    <source>
        <dbReference type="Proteomes" id="UP000446658"/>
    </source>
</evidence>
<dbReference type="InterPro" id="IPR009664">
    <property type="entry name" value="Ppnp"/>
</dbReference>
<keyword evidence="5" id="KW-1185">Reference proteome</keyword>
<keyword evidence="2 3" id="KW-0808">Transferase</keyword>
<dbReference type="HAMAP" id="MF_01537">
    <property type="entry name" value="Nucleos_phosphorylase_PpnP"/>
    <property type="match status" value="1"/>
</dbReference>
<dbReference type="GO" id="GO:0004731">
    <property type="term" value="F:purine-nucleoside phosphorylase activity"/>
    <property type="evidence" value="ECO:0007669"/>
    <property type="project" value="UniProtKB-UniRule"/>
</dbReference>
<dbReference type="Gene3D" id="2.60.120.10">
    <property type="entry name" value="Jelly Rolls"/>
    <property type="match status" value="1"/>
</dbReference>
<dbReference type="Pfam" id="PF06865">
    <property type="entry name" value="Ppnp"/>
    <property type="match status" value="1"/>
</dbReference>
<evidence type="ECO:0000256" key="3">
    <source>
        <dbReference type="HAMAP-Rule" id="MF_01537"/>
    </source>
</evidence>
<comment type="catalytic activity">
    <reaction evidence="3">
        <text>uridine + phosphate = alpha-D-ribose 1-phosphate + uracil</text>
        <dbReference type="Rhea" id="RHEA:24388"/>
        <dbReference type="ChEBI" id="CHEBI:16704"/>
        <dbReference type="ChEBI" id="CHEBI:17568"/>
        <dbReference type="ChEBI" id="CHEBI:43474"/>
        <dbReference type="ChEBI" id="CHEBI:57720"/>
        <dbReference type="EC" id="2.4.2.2"/>
    </reaction>
</comment>
<name>A0A844GFQ7_9NEIS</name>
<dbReference type="GO" id="GO:0005829">
    <property type="term" value="C:cytosol"/>
    <property type="evidence" value="ECO:0007669"/>
    <property type="project" value="TreeGrafter"/>
</dbReference>
<evidence type="ECO:0000313" key="4">
    <source>
        <dbReference type="EMBL" id="MTD34150.1"/>
    </source>
</evidence>
<proteinExistence type="inferred from homology"/>
<comment type="catalytic activity">
    <reaction evidence="3">
        <text>thymidine + phosphate = 2-deoxy-alpha-D-ribose 1-phosphate + thymine</text>
        <dbReference type="Rhea" id="RHEA:16037"/>
        <dbReference type="ChEBI" id="CHEBI:17748"/>
        <dbReference type="ChEBI" id="CHEBI:17821"/>
        <dbReference type="ChEBI" id="CHEBI:43474"/>
        <dbReference type="ChEBI" id="CHEBI:57259"/>
        <dbReference type="EC" id="2.4.2.2"/>
    </reaction>
</comment>
<dbReference type="EC" id="2.4.2.2" evidence="3"/>
<sequence length="103" mass="11141">MEQFDNVSVSKRANVYFDGLCVSYTVTLADGTRKTVGVIQPSKLVFNTGAPEVMELVEGECRVVLPGESEAKTFKGGESFSIPGNSSFNIEVVSALHYVCHYG</sequence>
<comment type="catalytic activity">
    <reaction evidence="3">
        <text>xanthosine + phosphate = alpha-D-ribose 1-phosphate + xanthine</text>
        <dbReference type="Rhea" id="RHEA:27638"/>
        <dbReference type="ChEBI" id="CHEBI:17712"/>
        <dbReference type="ChEBI" id="CHEBI:18107"/>
        <dbReference type="ChEBI" id="CHEBI:43474"/>
        <dbReference type="ChEBI" id="CHEBI:57720"/>
        <dbReference type="EC" id="2.4.2.1"/>
    </reaction>
</comment>
<comment type="similarity">
    <text evidence="3">Belongs to the nucleoside phosphorylase PpnP family.</text>
</comment>
<comment type="catalytic activity">
    <reaction evidence="3">
        <text>cytidine + phosphate = cytosine + alpha-D-ribose 1-phosphate</text>
        <dbReference type="Rhea" id="RHEA:52540"/>
        <dbReference type="ChEBI" id="CHEBI:16040"/>
        <dbReference type="ChEBI" id="CHEBI:17562"/>
        <dbReference type="ChEBI" id="CHEBI:43474"/>
        <dbReference type="ChEBI" id="CHEBI:57720"/>
        <dbReference type="EC" id="2.4.2.2"/>
    </reaction>
</comment>
<keyword evidence="1 3" id="KW-0328">Glycosyltransferase</keyword>
<dbReference type="PANTHER" id="PTHR36540:SF1">
    <property type="entry name" value="PYRIMIDINE_PURINE NUCLEOSIDE PHOSPHORYLASE"/>
    <property type="match status" value="1"/>
</dbReference>
<dbReference type="CDD" id="cd20296">
    <property type="entry name" value="cupin_PpnP-like"/>
    <property type="match status" value="1"/>
</dbReference>
<comment type="catalytic activity">
    <reaction evidence="3">
        <text>guanosine + phosphate = alpha-D-ribose 1-phosphate + guanine</text>
        <dbReference type="Rhea" id="RHEA:13233"/>
        <dbReference type="ChEBI" id="CHEBI:16235"/>
        <dbReference type="ChEBI" id="CHEBI:16750"/>
        <dbReference type="ChEBI" id="CHEBI:43474"/>
        <dbReference type="ChEBI" id="CHEBI:57720"/>
        <dbReference type="EC" id="2.4.2.1"/>
    </reaction>
</comment>
<dbReference type="InterPro" id="IPR011051">
    <property type="entry name" value="RmlC_Cupin_sf"/>
</dbReference>
<organism evidence="4 5">
    <name type="scientific">Paludibacterium denitrificans</name>
    <dbReference type="NCBI Taxonomy" id="2675226"/>
    <lineage>
        <taxon>Bacteria</taxon>
        <taxon>Pseudomonadati</taxon>
        <taxon>Pseudomonadota</taxon>
        <taxon>Betaproteobacteria</taxon>
        <taxon>Neisseriales</taxon>
        <taxon>Chromobacteriaceae</taxon>
        <taxon>Paludibacterium</taxon>
    </lineage>
</organism>
<evidence type="ECO:0000256" key="2">
    <source>
        <dbReference type="ARBA" id="ARBA00022679"/>
    </source>
</evidence>
<comment type="catalytic activity">
    <reaction evidence="3">
        <text>inosine + phosphate = alpha-D-ribose 1-phosphate + hypoxanthine</text>
        <dbReference type="Rhea" id="RHEA:27646"/>
        <dbReference type="ChEBI" id="CHEBI:17368"/>
        <dbReference type="ChEBI" id="CHEBI:17596"/>
        <dbReference type="ChEBI" id="CHEBI:43474"/>
        <dbReference type="ChEBI" id="CHEBI:57720"/>
        <dbReference type="EC" id="2.4.2.1"/>
    </reaction>
</comment>
<dbReference type="PANTHER" id="PTHR36540">
    <property type="entry name" value="PYRIMIDINE/PURINE NUCLEOSIDE PHOSPHORYLASE"/>
    <property type="match status" value="1"/>
</dbReference>
<comment type="catalytic activity">
    <reaction evidence="3">
        <text>a purine D-ribonucleoside + phosphate = a purine nucleobase + alpha-D-ribose 1-phosphate</text>
        <dbReference type="Rhea" id="RHEA:19805"/>
        <dbReference type="ChEBI" id="CHEBI:26386"/>
        <dbReference type="ChEBI" id="CHEBI:43474"/>
        <dbReference type="ChEBI" id="CHEBI:57720"/>
        <dbReference type="ChEBI" id="CHEBI:142355"/>
        <dbReference type="EC" id="2.4.2.1"/>
    </reaction>
</comment>
<dbReference type="SUPFAM" id="SSF51182">
    <property type="entry name" value="RmlC-like cupins"/>
    <property type="match status" value="1"/>
</dbReference>
<dbReference type="EC" id="2.4.2.1" evidence="3"/>
<gene>
    <name evidence="3" type="primary">ppnP</name>
    <name evidence="4" type="ORF">GKE73_17260</name>
</gene>
<dbReference type="AlphaFoldDB" id="A0A844GFQ7"/>
<dbReference type="RefSeq" id="WP_230371341.1">
    <property type="nucleotide sequence ID" value="NZ_WLYX01000001.1"/>
</dbReference>
<dbReference type="Proteomes" id="UP000446658">
    <property type="component" value="Unassembled WGS sequence"/>
</dbReference>
<comment type="caution">
    <text evidence="4">The sequence shown here is derived from an EMBL/GenBank/DDBJ whole genome shotgun (WGS) entry which is preliminary data.</text>
</comment>
<comment type="function">
    <text evidence="3">Catalyzes the phosphorolysis of diverse nucleosides, yielding D-ribose 1-phosphate and the respective free bases. Can use uridine, adenosine, guanosine, cytidine, thymidine, inosine and xanthosine as substrates. Also catalyzes the reverse reactions.</text>
</comment>
<evidence type="ECO:0000256" key="1">
    <source>
        <dbReference type="ARBA" id="ARBA00022676"/>
    </source>
</evidence>